<dbReference type="CDD" id="cd03784">
    <property type="entry name" value="GT1_Gtf-like"/>
    <property type="match status" value="2"/>
</dbReference>
<dbReference type="InterPro" id="IPR002213">
    <property type="entry name" value="UDP_glucos_trans"/>
</dbReference>
<dbReference type="GO" id="GO:0008194">
    <property type="term" value="F:UDP-glycosyltransferase activity"/>
    <property type="evidence" value="ECO:0007669"/>
    <property type="project" value="InterPro"/>
</dbReference>
<dbReference type="InterPro" id="IPR050271">
    <property type="entry name" value="UDP-glycosyltransferase"/>
</dbReference>
<dbReference type="AlphaFoldDB" id="A0A9Q0MQM0"/>
<dbReference type="EMBL" id="WJQU01000004">
    <property type="protein sequence ID" value="KAJ6635385.1"/>
    <property type="molecule type" value="Genomic_DNA"/>
</dbReference>
<dbReference type="Proteomes" id="UP001151699">
    <property type="component" value="Chromosome C"/>
</dbReference>
<name>A0A9Q0MQM0_9DIPT</name>
<dbReference type="Gene3D" id="3.40.50.2000">
    <property type="entry name" value="Glycogen Phosphorylase B"/>
    <property type="match status" value="3"/>
</dbReference>
<accession>A0A9Q0MQM0</accession>
<dbReference type="FunFam" id="3.40.50.2000:FF:000050">
    <property type="entry name" value="UDP-glucuronosyltransferase"/>
    <property type="match status" value="2"/>
</dbReference>
<proteinExistence type="inferred from homology"/>
<sequence length="1041" mass="118611">MKLFKVFDVTIPTILVLLNVALNDCYKILGIFHTSSKSHYVIGGALMKALAEKGHDVTVISPFPQKNALNNFHDITIPSIQRFDDVVVTYPIPVLTNKAPDFDLCNEHKNLLTIYFILHLPDVLPTNIVNLEKLNFLQSLKASLKFGIAMSNHTLNHEIFTKFLRECNATYDVVVMQIFMNEALLGLGHYFNAPIVGFSPFGASKWSNDMVGTPTPLSYVPHHFLVKFADKMTFTERIWNLLAYLSEAVFMDWWYMPQQVEMYNKIFPDPKPALHELHRNVSLVLLNNHFSLQFPRPYVINMIEVGGLQINRMPKKLPTDLQQILDESSHGVIYFSFGSNVKPENVPSETQQEILNVFRKLKQIVLWKWDDPLVPGKPDNVFINSWYPQDDLLAHPNVKLFISHGGLLSTTETIYHAVPMIGIPLFADQHLNAAEAVSAGFALSITIGELNEDTLSTAITEMITNDKYAKKVKLMSDRFRDQPLTPMDTAIYWTEYVARHKGAPHLRSAGLDLSFFAYHSLDVFATLFGALYVIWRIIKVNESYKILGIFHTPSKSHYIAGGALMKALAEKGHEVTVISPFPQNKPLTNFRDVSVLGVDKLIDDLFPNITDMESMGVVEKLNLILKFGVVMTNFTLTHKDLQNFLSTDNVAYDVVVMEIFMNEAFLGIGHHFKAPIVGFSSFGASKWANDMVGTPTPMSYVPHIQLKYTDRMTFFQRVFNVLAYVGETLFMDWIYMPKQVEVYNEIFPDPKPSLDELRKNVSLVLLNSHFSLQFPRPYVPNMIEVGGLQINRTPKKLPTDLQQILDEASHGVIYFSLGSNVKPKNIPSEKQQEILNAFRKLKQIVLWKWDDPLVPGKPDNVFINSWYPQDDLLAHPNVKLFITHGGLLSITETIYHAVPVIGIPLFADQHLNMAKAESQGFAITILINDLNEATLSTAIAEMLNNDRYAKKIKLMSDRYRDQPLSPLETAVYWTEYVARHKGAPHLRSAGLDLSFFAYHSFDVFAALFVAIYLVWRLMKFLFRRIVLRKWRKCSTNEKKNQ</sequence>
<reference evidence="5" key="1">
    <citation type="submission" date="2022-07" db="EMBL/GenBank/DDBJ databases">
        <authorList>
            <person name="Trinca V."/>
            <person name="Uliana J.V.C."/>
            <person name="Torres T.T."/>
            <person name="Ward R.J."/>
            <person name="Monesi N."/>
        </authorList>
    </citation>
    <scope>NUCLEOTIDE SEQUENCE</scope>
    <source>
        <strain evidence="5">HSMRA1968</strain>
        <tissue evidence="5">Whole embryos</tissue>
    </source>
</reference>
<keyword evidence="6" id="KW-1185">Reference proteome</keyword>
<dbReference type="OrthoDB" id="7790174at2759"/>
<dbReference type="SUPFAM" id="SSF53756">
    <property type="entry name" value="UDP-Glycosyltransferase/glycogen phosphorylase"/>
    <property type="match status" value="2"/>
</dbReference>
<gene>
    <name evidence="5" type="primary">UGT5_13</name>
    <name evidence="5" type="ORF">Bhyg_13970</name>
</gene>
<comment type="caution">
    <text evidence="5">The sequence shown here is derived from an EMBL/GenBank/DDBJ whole genome shotgun (WGS) entry which is preliminary data.</text>
</comment>
<feature type="transmembrane region" description="Helical" evidence="4">
    <location>
        <begin position="995"/>
        <end position="1015"/>
    </location>
</feature>
<keyword evidence="3" id="KW-0808">Transferase</keyword>
<dbReference type="FunFam" id="3.40.50.2000:FF:000144">
    <property type="entry name" value="UDP-glucuronosyltransferase"/>
    <property type="match status" value="1"/>
</dbReference>
<evidence type="ECO:0000256" key="2">
    <source>
        <dbReference type="ARBA" id="ARBA00022676"/>
    </source>
</evidence>
<keyword evidence="2" id="KW-0328">Glycosyltransferase</keyword>
<evidence type="ECO:0000313" key="6">
    <source>
        <dbReference type="Proteomes" id="UP001151699"/>
    </source>
</evidence>
<keyword evidence="4" id="KW-1133">Transmembrane helix</keyword>
<dbReference type="PANTHER" id="PTHR48043:SF159">
    <property type="entry name" value="EG:EG0003.4 PROTEIN-RELATED"/>
    <property type="match status" value="1"/>
</dbReference>
<evidence type="ECO:0000313" key="5">
    <source>
        <dbReference type="EMBL" id="KAJ6635385.1"/>
    </source>
</evidence>
<evidence type="ECO:0000256" key="3">
    <source>
        <dbReference type="ARBA" id="ARBA00022679"/>
    </source>
</evidence>
<organism evidence="5 6">
    <name type="scientific">Pseudolycoriella hygida</name>
    <dbReference type="NCBI Taxonomy" id="35572"/>
    <lineage>
        <taxon>Eukaryota</taxon>
        <taxon>Metazoa</taxon>
        <taxon>Ecdysozoa</taxon>
        <taxon>Arthropoda</taxon>
        <taxon>Hexapoda</taxon>
        <taxon>Insecta</taxon>
        <taxon>Pterygota</taxon>
        <taxon>Neoptera</taxon>
        <taxon>Endopterygota</taxon>
        <taxon>Diptera</taxon>
        <taxon>Nematocera</taxon>
        <taxon>Sciaroidea</taxon>
        <taxon>Sciaridae</taxon>
        <taxon>Pseudolycoriella</taxon>
    </lineage>
</organism>
<keyword evidence="4" id="KW-0472">Membrane</keyword>
<dbReference type="InterPro" id="IPR035595">
    <property type="entry name" value="UDP_glycos_trans_CS"/>
</dbReference>
<dbReference type="Pfam" id="PF00201">
    <property type="entry name" value="UDPGT"/>
    <property type="match status" value="2"/>
</dbReference>
<keyword evidence="4" id="KW-0812">Transmembrane</keyword>
<protein>
    <submittedName>
        <fullName evidence="5">UDP-glycosyltransferase UGT5</fullName>
    </submittedName>
</protein>
<comment type="similarity">
    <text evidence="1">Belongs to the UDP-glycosyltransferase family.</text>
</comment>
<dbReference type="PANTHER" id="PTHR48043">
    <property type="entry name" value="EG:EG0003.4 PROTEIN-RELATED"/>
    <property type="match status" value="1"/>
</dbReference>
<evidence type="ECO:0000256" key="1">
    <source>
        <dbReference type="ARBA" id="ARBA00009995"/>
    </source>
</evidence>
<dbReference type="PROSITE" id="PS00375">
    <property type="entry name" value="UDPGT"/>
    <property type="match status" value="2"/>
</dbReference>
<evidence type="ECO:0000256" key="4">
    <source>
        <dbReference type="SAM" id="Phobius"/>
    </source>
</evidence>